<feature type="domain" description="ABC transmembrane type-1" evidence="8">
    <location>
        <begin position="70"/>
        <end position="284"/>
    </location>
</feature>
<name>A0ABS6K342_9FIRM</name>
<dbReference type="RefSeq" id="WP_158352559.1">
    <property type="nucleotide sequence ID" value="NZ_JAHQCX010000001.1"/>
</dbReference>
<proteinExistence type="inferred from homology"/>
<evidence type="ECO:0000313" key="9">
    <source>
        <dbReference type="EMBL" id="MBU9724940.1"/>
    </source>
</evidence>
<gene>
    <name evidence="9" type="ORF">KTH90_02815</name>
</gene>
<reference evidence="9 10" key="1">
    <citation type="submission" date="2021-06" db="EMBL/GenBank/DDBJ databases">
        <title>Description of novel taxa of the family Lachnospiraceae.</title>
        <authorList>
            <person name="Chaplin A.V."/>
            <person name="Sokolova S.R."/>
            <person name="Pikina A.P."/>
            <person name="Korzhanova M."/>
            <person name="Belova V."/>
            <person name="Korostin D."/>
            <person name="Efimov B.A."/>
        </authorList>
    </citation>
    <scope>NUCLEOTIDE SEQUENCE [LARGE SCALE GENOMIC DNA]</scope>
    <source>
        <strain evidence="9 10">ASD4241</strain>
    </source>
</reference>
<keyword evidence="4 7" id="KW-0812">Transmembrane</keyword>
<dbReference type="InterPro" id="IPR035906">
    <property type="entry name" value="MetI-like_sf"/>
</dbReference>
<accession>A0ABS6K342</accession>
<protein>
    <submittedName>
        <fullName evidence="9">Sugar ABC transporter permease</fullName>
    </submittedName>
</protein>
<sequence>MKQTLGNKKVICLFVLPALTLFLLIVLFPIIMSAYYSLLDWDGIGEKMWIGIENYKTMFVGNTDGFFQAIGNSILLVALSVLVQLPISLLLALVLANGVPGENFYRTVYFVPVILSTVVIGQLWTKIYQPEYGLLNTLLNGIGLDGLAHQWLADPKTALLSAFVPTVWQYIGYQMLIMYAGIKAIPTEIFESARIDGASGPRIAAKITIPLIKSTLTTCVIFAVIGSLKVFDIVYIMTKGGPMHASEVPSTVMYSAIFQRNQYGYGSAIAIFIVIECLIFTLIIQKALQKENN</sequence>
<keyword evidence="3" id="KW-1003">Cell membrane</keyword>
<keyword evidence="6 7" id="KW-0472">Membrane</keyword>
<evidence type="ECO:0000256" key="7">
    <source>
        <dbReference type="RuleBase" id="RU363032"/>
    </source>
</evidence>
<comment type="similarity">
    <text evidence="7">Belongs to the binding-protein-dependent transport system permease family.</text>
</comment>
<dbReference type="PROSITE" id="PS50928">
    <property type="entry name" value="ABC_TM1"/>
    <property type="match status" value="1"/>
</dbReference>
<evidence type="ECO:0000256" key="5">
    <source>
        <dbReference type="ARBA" id="ARBA00022989"/>
    </source>
</evidence>
<dbReference type="Gene3D" id="1.10.3720.10">
    <property type="entry name" value="MetI-like"/>
    <property type="match status" value="1"/>
</dbReference>
<feature type="transmembrane region" description="Helical" evidence="7">
    <location>
        <begin position="12"/>
        <end position="38"/>
    </location>
</feature>
<dbReference type="EMBL" id="JAHQCX010000001">
    <property type="protein sequence ID" value="MBU9724940.1"/>
    <property type="molecule type" value="Genomic_DNA"/>
</dbReference>
<comment type="caution">
    <text evidence="9">The sequence shown here is derived from an EMBL/GenBank/DDBJ whole genome shotgun (WGS) entry which is preliminary data.</text>
</comment>
<keyword evidence="10" id="KW-1185">Reference proteome</keyword>
<feature type="transmembrane region" description="Helical" evidence="7">
    <location>
        <begin position="203"/>
        <end position="225"/>
    </location>
</feature>
<feature type="transmembrane region" description="Helical" evidence="7">
    <location>
        <begin position="263"/>
        <end position="284"/>
    </location>
</feature>
<organism evidence="9 10">
    <name type="scientific">Diplocloster modestus</name>
    <dbReference type="NCBI Taxonomy" id="2850322"/>
    <lineage>
        <taxon>Bacteria</taxon>
        <taxon>Bacillati</taxon>
        <taxon>Bacillota</taxon>
        <taxon>Clostridia</taxon>
        <taxon>Lachnospirales</taxon>
        <taxon>Lachnospiraceae</taxon>
        <taxon>Diplocloster</taxon>
    </lineage>
</organism>
<dbReference type="PANTHER" id="PTHR30193:SF37">
    <property type="entry name" value="INNER MEMBRANE ABC TRANSPORTER PERMEASE PROTEIN YCJO"/>
    <property type="match status" value="1"/>
</dbReference>
<dbReference type="SUPFAM" id="SSF161098">
    <property type="entry name" value="MetI-like"/>
    <property type="match status" value="1"/>
</dbReference>
<evidence type="ECO:0000256" key="2">
    <source>
        <dbReference type="ARBA" id="ARBA00022448"/>
    </source>
</evidence>
<dbReference type="InterPro" id="IPR051393">
    <property type="entry name" value="ABC_transporter_permease"/>
</dbReference>
<dbReference type="PANTHER" id="PTHR30193">
    <property type="entry name" value="ABC TRANSPORTER PERMEASE PROTEIN"/>
    <property type="match status" value="1"/>
</dbReference>
<keyword evidence="5 7" id="KW-1133">Transmembrane helix</keyword>
<evidence type="ECO:0000256" key="1">
    <source>
        <dbReference type="ARBA" id="ARBA00004651"/>
    </source>
</evidence>
<dbReference type="Pfam" id="PF00528">
    <property type="entry name" value="BPD_transp_1"/>
    <property type="match status" value="1"/>
</dbReference>
<dbReference type="CDD" id="cd06261">
    <property type="entry name" value="TM_PBP2"/>
    <property type="match status" value="1"/>
</dbReference>
<feature type="transmembrane region" description="Helical" evidence="7">
    <location>
        <begin position="74"/>
        <end position="96"/>
    </location>
</feature>
<keyword evidence="2 7" id="KW-0813">Transport</keyword>
<evidence type="ECO:0000256" key="6">
    <source>
        <dbReference type="ARBA" id="ARBA00023136"/>
    </source>
</evidence>
<dbReference type="InterPro" id="IPR000515">
    <property type="entry name" value="MetI-like"/>
</dbReference>
<dbReference type="Proteomes" id="UP001314681">
    <property type="component" value="Unassembled WGS sequence"/>
</dbReference>
<evidence type="ECO:0000313" key="10">
    <source>
        <dbReference type="Proteomes" id="UP001314681"/>
    </source>
</evidence>
<evidence type="ECO:0000256" key="4">
    <source>
        <dbReference type="ARBA" id="ARBA00022692"/>
    </source>
</evidence>
<feature type="transmembrane region" description="Helical" evidence="7">
    <location>
        <begin position="108"/>
        <end position="125"/>
    </location>
</feature>
<comment type="subcellular location">
    <subcellularLocation>
        <location evidence="1 7">Cell membrane</location>
        <topology evidence="1 7">Multi-pass membrane protein</topology>
    </subcellularLocation>
</comment>
<evidence type="ECO:0000259" key="8">
    <source>
        <dbReference type="PROSITE" id="PS50928"/>
    </source>
</evidence>
<feature type="transmembrane region" description="Helical" evidence="7">
    <location>
        <begin position="158"/>
        <end position="182"/>
    </location>
</feature>
<evidence type="ECO:0000256" key="3">
    <source>
        <dbReference type="ARBA" id="ARBA00022475"/>
    </source>
</evidence>